<evidence type="ECO:0000256" key="16">
    <source>
        <dbReference type="ARBA" id="ARBA00048088"/>
    </source>
</evidence>
<keyword evidence="10 18" id="KW-0560">Oxidoreductase</keyword>
<evidence type="ECO:0000256" key="7">
    <source>
        <dbReference type="ARBA" id="ARBA00022827"/>
    </source>
</evidence>
<dbReference type="OMA" id="GHHKVPH"/>
<dbReference type="PRINTS" id="PR00370">
    <property type="entry name" value="FMOXYGENASE"/>
</dbReference>
<evidence type="ECO:0000256" key="19">
    <source>
        <dbReference type="RuleBase" id="RU361177"/>
    </source>
</evidence>
<keyword evidence="6 18" id="KW-0256">Endoplasmic reticulum</keyword>
<name>A0A672JHY8_SALFA</name>
<dbReference type="GO" id="GO:0050661">
    <property type="term" value="F:NADP binding"/>
    <property type="evidence" value="ECO:0007669"/>
    <property type="project" value="InterPro"/>
</dbReference>
<keyword evidence="8 18" id="KW-0521">NADP</keyword>
<dbReference type="InterPro" id="IPR036188">
    <property type="entry name" value="FAD/NAD-bd_sf"/>
</dbReference>
<dbReference type="GO" id="GO:0050660">
    <property type="term" value="F:flavin adenine dinucleotide binding"/>
    <property type="evidence" value="ECO:0007669"/>
    <property type="project" value="InterPro"/>
</dbReference>
<dbReference type="InParanoid" id="A0A672JHY8"/>
<dbReference type="SUPFAM" id="SSF51905">
    <property type="entry name" value="FAD/NAD(P)-binding domain"/>
    <property type="match status" value="2"/>
</dbReference>
<dbReference type="Gene3D" id="3.50.50.60">
    <property type="entry name" value="FAD/NAD(P)-binding domain"/>
    <property type="match status" value="1"/>
</dbReference>
<evidence type="ECO:0000256" key="1">
    <source>
        <dbReference type="ARBA" id="ARBA00001974"/>
    </source>
</evidence>
<proteinExistence type="inferred from homology"/>
<dbReference type="PRINTS" id="PR01121">
    <property type="entry name" value="FMOXYGENASE1"/>
</dbReference>
<dbReference type="GO" id="GO:0034899">
    <property type="term" value="F:trimethylamine monooxygenase activity"/>
    <property type="evidence" value="ECO:0007669"/>
    <property type="project" value="UniProtKB-EC"/>
</dbReference>
<keyword evidence="21" id="KW-1185">Reference proteome</keyword>
<reference evidence="20" key="3">
    <citation type="submission" date="2025-09" db="UniProtKB">
        <authorList>
            <consortium name="Ensembl"/>
        </authorList>
    </citation>
    <scope>IDENTIFICATION</scope>
</reference>
<dbReference type="InterPro" id="IPR002253">
    <property type="entry name" value="Flavin_mOase_1"/>
</dbReference>
<dbReference type="InterPro" id="IPR020946">
    <property type="entry name" value="Flavin_mOase-like"/>
</dbReference>
<evidence type="ECO:0000256" key="3">
    <source>
        <dbReference type="ARBA" id="ARBA00009183"/>
    </source>
</evidence>
<dbReference type="InterPro" id="IPR050346">
    <property type="entry name" value="FMO-like"/>
</dbReference>
<reference evidence="20" key="2">
    <citation type="submission" date="2025-08" db="UniProtKB">
        <authorList>
            <consortium name="Ensembl"/>
        </authorList>
    </citation>
    <scope>IDENTIFICATION</scope>
</reference>
<evidence type="ECO:0000256" key="13">
    <source>
        <dbReference type="ARBA" id="ARBA00045957"/>
    </source>
</evidence>
<dbReference type="AlphaFoldDB" id="A0A672JHY8"/>
<comment type="similarity">
    <text evidence="3 18 19">Belongs to the FMO family.</text>
</comment>
<evidence type="ECO:0000256" key="6">
    <source>
        <dbReference type="ARBA" id="ARBA00022824"/>
    </source>
</evidence>
<protein>
    <recommendedName>
        <fullName evidence="19">Flavin-containing monooxygenase</fullName>
        <ecNumber evidence="19">1.-.-.-</ecNumber>
    </recommendedName>
</protein>
<keyword evidence="5" id="KW-0812">Transmembrane</keyword>
<dbReference type="PIRSF" id="PIRSF000332">
    <property type="entry name" value="FMO"/>
    <property type="match status" value="1"/>
</dbReference>
<evidence type="ECO:0000256" key="18">
    <source>
        <dbReference type="PIRNR" id="PIRNR000332"/>
    </source>
</evidence>
<evidence type="ECO:0000256" key="8">
    <source>
        <dbReference type="ARBA" id="ARBA00022857"/>
    </source>
</evidence>
<comment type="catalytic activity">
    <reaction evidence="14">
        <text>hypotaurine + NADH + O2 + H(+) = taurine + NAD(+) + H2O</text>
        <dbReference type="Rhea" id="RHEA:74111"/>
        <dbReference type="ChEBI" id="CHEBI:15377"/>
        <dbReference type="ChEBI" id="CHEBI:15378"/>
        <dbReference type="ChEBI" id="CHEBI:15379"/>
        <dbReference type="ChEBI" id="CHEBI:57540"/>
        <dbReference type="ChEBI" id="CHEBI:57853"/>
        <dbReference type="ChEBI" id="CHEBI:57945"/>
        <dbReference type="ChEBI" id="CHEBI:507393"/>
        <dbReference type="EC" id="1.14.13.8"/>
    </reaction>
    <physiologicalReaction direction="left-to-right" evidence="14">
        <dbReference type="Rhea" id="RHEA:74112"/>
    </physiologicalReaction>
</comment>
<sequence length="550" mass="61953">MVQTVAVIGAGPSGLTSIKACLDEGLQPTCFESGNDIGGLWRFKDKPEAGRANIYQSVVINSSKEMMSFSDFPPPARLPNNMHHSEVLSYLRLYAQTFNLMGRINFETTVVGVRQRSDFAVTGQWEVEVENKEGQRDTRVFDAVMVCTGHFTHPHLPLKDFPGIESFQGKYYHSWDYRNAEGLEGKRVLVVGLGNSGGDIAVDISRVAERVYLSTRSGGWVFPRVGPRGVPFDTVLITRKYDLMYKLLPSRMNRILEEKLNDGFDHEVYGLKPKHGVFAQIPVVNDHLPAQILCGRVQVKPNVKEFSGSDAVFVDGTVVQKVDVVVFATGYDYSFPFLPTSLQAKSGYRLKLYRHVFPPALDHLTLAVVGFINGFGTINTLAEMQARWATRVFKGCITLPSKQTMMNEIEKETATMHLNFRCSERNPMYVDYLTYMDTLAQELKIQPNKLWLLLSDPRLALEVFLGPCTAYQYRLTGPGQWSGARQAILTQWERILEPFQTRVAPKAEPKSSWKPVLVTMIFAATLLCCLYKYPPSFITSLMKFPSLKLL</sequence>
<dbReference type="EC" id="1.-.-.-" evidence="19"/>
<comment type="cofactor">
    <cofactor evidence="1 18 19">
        <name>FAD</name>
        <dbReference type="ChEBI" id="CHEBI:57692"/>
    </cofactor>
</comment>
<evidence type="ECO:0000256" key="2">
    <source>
        <dbReference type="ARBA" id="ARBA00004389"/>
    </source>
</evidence>
<comment type="catalytic activity">
    <reaction evidence="16">
        <text>trimethylamine + NADPH + O2 = trimethylamine N-oxide + NADP(+) + H2O</text>
        <dbReference type="Rhea" id="RHEA:31979"/>
        <dbReference type="ChEBI" id="CHEBI:15377"/>
        <dbReference type="ChEBI" id="CHEBI:15379"/>
        <dbReference type="ChEBI" id="CHEBI:15724"/>
        <dbReference type="ChEBI" id="CHEBI:57783"/>
        <dbReference type="ChEBI" id="CHEBI:58349"/>
        <dbReference type="ChEBI" id="CHEBI:58389"/>
        <dbReference type="EC" id="1.14.13.148"/>
    </reaction>
    <physiologicalReaction direction="left-to-right" evidence="16">
        <dbReference type="Rhea" id="RHEA:31980"/>
    </physiologicalReaction>
</comment>
<comment type="catalytic activity">
    <reaction evidence="17">
        <text>N,N-dimethylaniline + NADPH + O2 + H(+) = N,N-dimethylaniline N-oxide + NADP(+) + H2O</text>
        <dbReference type="Rhea" id="RHEA:24468"/>
        <dbReference type="ChEBI" id="CHEBI:15377"/>
        <dbReference type="ChEBI" id="CHEBI:15378"/>
        <dbReference type="ChEBI" id="CHEBI:15379"/>
        <dbReference type="ChEBI" id="CHEBI:16269"/>
        <dbReference type="ChEBI" id="CHEBI:17735"/>
        <dbReference type="ChEBI" id="CHEBI:57783"/>
        <dbReference type="ChEBI" id="CHEBI:58349"/>
        <dbReference type="EC" id="1.14.13.8"/>
    </reaction>
    <physiologicalReaction direction="left-to-right" evidence="17">
        <dbReference type="Rhea" id="RHEA:24469"/>
    </physiologicalReaction>
</comment>
<dbReference type="GO" id="GO:0004499">
    <property type="term" value="F:N,N-dimethylaniline monooxygenase activity"/>
    <property type="evidence" value="ECO:0007669"/>
    <property type="project" value="UniProtKB-UniRule"/>
</dbReference>
<evidence type="ECO:0000256" key="10">
    <source>
        <dbReference type="ARBA" id="ARBA00023002"/>
    </source>
</evidence>
<dbReference type="OrthoDB" id="66881at2759"/>
<keyword evidence="7 18" id="KW-0274">FAD</keyword>
<evidence type="ECO:0000256" key="12">
    <source>
        <dbReference type="ARBA" id="ARBA00023136"/>
    </source>
</evidence>
<dbReference type="InterPro" id="IPR000960">
    <property type="entry name" value="Flavin_mOase"/>
</dbReference>
<evidence type="ECO:0000256" key="11">
    <source>
        <dbReference type="ARBA" id="ARBA00023033"/>
    </source>
</evidence>
<comment type="subcellular location">
    <subcellularLocation>
        <location evidence="2">Endoplasmic reticulum membrane</location>
        <topology evidence="2">Single-pass membrane protein</topology>
    </subcellularLocation>
</comment>
<keyword evidence="9" id="KW-1133">Transmembrane helix</keyword>
<comment type="catalytic activity">
    <reaction evidence="15">
        <text>hypotaurine + NADPH + O2 + H(+) = taurine + NADP(+) + H2O</text>
        <dbReference type="Rhea" id="RHEA:69819"/>
        <dbReference type="ChEBI" id="CHEBI:15377"/>
        <dbReference type="ChEBI" id="CHEBI:15378"/>
        <dbReference type="ChEBI" id="CHEBI:15379"/>
        <dbReference type="ChEBI" id="CHEBI:57783"/>
        <dbReference type="ChEBI" id="CHEBI:57853"/>
        <dbReference type="ChEBI" id="CHEBI:58349"/>
        <dbReference type="ChEBI" id="CHEBI:507393"/>
        <dbReference type="EC" id="1.14.13.8"/>
    </reaction>
    <physiologicalReaction direction="left-to-right" evidence="15">
        <dbReference type="Rhea" id="RHEA:69820"/>
    </physiologicalReaction>
</comment>
<reference evidence="20" key="1">
    <citation type="submission" date="2019-06" db="EMBL/GenBank/DDBJ databases">
        <authorList>
            <consortium name="Wellcome Sanger Institute Data Sharing"/>
        </authorList>
    </citation>
    <scope>NUCLEOTIDE SEQUENCE [LARGE SCALE GENOMIC DNA]</scope>
</reference>
<evidence type="ECO:0000256" key="14">
    <source>
        <dbReference type="ARBA" id="ARBA00047338"/>
    </source>
</evidence>
<gene>
    <name evidence="20" type="primary">LOC115382281</name>
</gene>
<dbReference type="Proteomes" id="UP000472267">
    <property type="component" value="Chromosome 23"/>
</dbReference>
<dbReference type="RefSeq" id="XP_029939845.1">
    <property type="nucleotide sequence ID" value="XM_030083985.1"/>
</dbReference>
<dbReference type="PANTHER" id="PTHR23023">
    <property type="entry name" value="DIMETHYLANILINE MONOOXYGENASE"/>
    <property type="match status" value="1"/>
</dbReference>
<evidence type="ECO:0000256" key="9">
    <source>
        <dbReference type="ARBA" id="ARBA00022989"/>
    </source>
</evidence>
<comment type="function">
    <text evidence="13">Broad spectrum monooxygenase that catalyzes the oxygenation of a wide variety of nitrogen- and sulfur-containing compounds including xenobiotics. Catalyzes the S-oxygenation of hypotaurine to produce taurine, an organic osmolyte involved in cell volume regulation as well as a variety of cytoprotective and developmental processes. In vitro, catalyzes the N-oxygenation of trimethylamine (TMA) to produce trimethylamine N-oxide (TMAO) and could therefore participate to the detoxification of this compound that is generated by the action of gut microbiota from dietary precursors such as choline, choline containing compounds, betaine or L-carnitine.</text>
</comment>
<keyword evidence="12 18" id="KW-0472">Membrane</keyword>
<evidence type="ECO:0000256" key="5">
    <source>
        <dbReference type="ARBA" id="ARBA00022692"/>
    </source>
</evidence>
<keyword evidence="11 18" id="KW-0503">Monooxygenase</keyword>
<dbReference type="GO" id="GO:0005789">
    <property type="term" value="C:endoplasmic reticulum membrane"/>
    <property type="evidence" value="ECO:0007669"/>
    <property type="project" value="UniProtKB-SubCell"/>
</dbReference>
<evidence type="ECO:0000313" key="21">
    <source>
        <dbReference type="Proteomes" id="UP000472267"/>
    </source>
</evidence>
<dbReference type="Ensembl" id="ENSSFAT00005054501.1">
    <property type="protein sequence ID" value="ENSSFAP00005052839.1"/>
    <property type="gene ID" value="ENSSFAG00005025286.1"/>
</dbReference>
<dbReference type="FunFam" id="3.50.50.60:FF:000159">
    <property type="entry name" value="Dimethylaniline monooxygenase [N-oxide-forming]"/>
    <property type="match status" value="1"/>
</dbReference>
<evidence type="ECO:0000256" key="15">
    <source>
        <dbReference type="ARBA" id="ARBA00048041"/>
    </source>
</evidence>
<evidence type="ECO:0000256" key="4">
    <source>
        <dbReference type="ARBA" id="ARBA00022630"/>
    </source>
</evidence>
<dbReference type="GeneID" id="115382281"/>
<dbReference type="Pfam" id="PF00743">
    <property type="entry name" value="FMO-like"/>
    <property type="match status" value="1"/>
</dbReference>
<keyword evidence="4 18" id="KW-0285">Flavoprotein</keyword>
<accession>A0A672JHY8</accession>
<evidence type="ECO:0000256" key="17">
    <source>
        <dbReference type="ARBA" id="ARBA00049443"/>
    </source>
</evidence>
<organism evidence="20 21">
    <name type="scientific">Salarias fasciatus</name>
    <name type="common">Jewelled blenny</name>
    <name type="synonym">Blennius fasciatus</name>
    <dbReference type="NCBI Taxonomy" id="181472"/>
    <lineage>
        <taxon>Eukaryota</taxon>
        <taxon>Metazoa</taxon>
        <taxon>Chordata</taxon>
        <taxon>Craniata</taxon>
        <taxon>Vertebrata</taxon>
        <taxon>Euteleostomi</taxon>
        <taxon>Actinopterygii</taxon>
        <taxon>Neopterygii</taxon>
        <taxon>Teleostei</taxon>
        <taxon>Neoteleostei</taxon>
        <taxon>Acanthomorphata</taxon>
        <taxon>Ovalentaria</taxon>
        <taxon>Blenniimorphae</taxon>
        <taxon>Blenniiformes</taxon>
        <taxon>Blennioidei</taxon>
        <taxon>Blenniidae</taxon>
        <taxon>Salariinae</taxon>
        <taxon>Salarias</taxon>
    </lineage>
</organism>
<evidence type="ECO:0000313" key="20">
    <source>
        <dbReference type="Ensembl" id="ENSSFAP00005052839.1"/>
    </source>
</evidence>